<proteinExistence type="predicted"/>
<keyword evidence="2" id="KW-0342">GTP-binding</keyword>
<evidence type="ECO:0000256" key="1">
    <source>
        <dbReference type="ARBA" id="ARBA00022741"/>
    </source>
</evidence>
<dbReference type="GO" id="GO:0003924">
    <property type="term" value="F:GTPase activity"/>
    <property type="evidence" value="ECO:0007669"/>
    <property type="project" value="InterPro"/>
</dbReference>
<reference evidence="4" key="1">
    <citation type="submission" date="2025-08" db="UniProtKB">
        <authorList>
            <consortium name="RefSeq"/>
        </authorList>
    </citation>
    <scope>IDENTIFICATION</scope>
    <source>
        <tissue evidence="4">Whole sample</tissue>
    </source>
</reference>
<keyword evidence="3" id="KW-1185">Reference proteome</keyword>
<organism evidence="3 4">
    <name type="scientific">Crassostrea virginica</name>
    <name type="common">Eastern oyster</name>
    <dbReference type="NCBI Taxonomy" id="6565"/>
    <lineage>
        <taxon>Eukaryota</taxon>
        <taxon>Metazoa</taxon>
        <taxon>Spiralia</taxon>
        <taxon>Lophotrochozoa</taxon>
        <taxon>Mollusca</taxon>
        <taxon>Bivalvia</taxon>
        <taxon>Autobranchia</taxon>
        <taxon>Pteriomorphia</taxon>
        <taxon>Ostreida</taxon>
        <taxon>Ostreoidea</taxon>
        <taxon>Ostreidae</taxon>
        <taxon>Crassostrea</taxon>
    </lineage>
</organism>
<dbReference type="PROSITE" id="PS51419">
    <property type="entry name" value="RAB"/>
    <property type="match status" value="1"/>
</dbReference>
<dbReference type="NCBIfam" id="TIGR00231">
    <property type="entry name" value="small_GTP"/>
    <property type="match status" value="1"/>
</dbReference>
<dbReference type="SUPFAM" id="SSF52540">
    <property type="entry name" value="P-loop containing nucleoside triphosphate hydrolases"/>
    <property type="match status" value="1"/>
</dbReference>
<dbReference type="InterPro" id="IPR001806">
    <property type="entry name" value="Small_GTPase"/>
</dbReference>
<dbReference type="SMART" id="SM00175">
    <property type="entry name" value="RAB"/>
    <property type="match status" value="1"/>
</dbReference>
<dbReference type="KEGG" id="cvn:111130430"/>
<dbReference type="Pfam" id="PF00071">
    <property type="entry name" value="Ras"/>
    <property type="match status" value="1"/>
</dbReference>
<dbReference type="SMART" id="SM00173">
    <property type="entry name" value="RAS"/>
    <property type="match status" value="1"/>
</dbReference>
<dbReference type="PANTHER" id="PTHR24072">
    <property type="entry name" value="RHO FAMILY GTPASE"/>
    <property type="match status" value="1"/>
</dbReference>
<name>A0A8B8DZ23_CRAVI</name>
<dbReference type="InterPro" id="IPR027417">
    <property type="entry name" value="P-loop_NTPase"/>
</dbReference>
<dbReference type="InterPro" id="IPR003578">
    <property type="entry name" value="Small_GTPase_Rho"/>
</dbReference>
<dbReference type="PRINTS" id="PR00449">
    <property type="entry name" value="RASTRNSFRMNG"/>
</dbReference>
<sequence length="184" mass="20180">MVVSVNKSLQCSILGDGFVGKSCLVERFLGGEFNQEYVATLQDNYTTTCKVNGDSLEMTITDMAGEHVELGSLDVPDVFIVCFSLVDRDSLESVLNFWIPKIQSQGKDTPIVLIGTQLDKRRSQRKGHVATEEGLSIAQTMCASAYVECSAKENIGVDVALYSILLASNMCRRKSGLFKRVLGR</sequence>
<dbReference type="RefSeq" id="XP_022333210.1">
    <property type="nucleotide sequence ID" value="XM_022477502.1"/>
</dbReference>
<protein>
    <submittedName>
        <fullName evidence="4">Cdc42 homolog</fullName>
    </submittedName>
</protein>
<evidence type="ECO:0000313" key="4">
    <source>
        <dbReference type="RefSeq" id="XP_022333210.1"/>
    </source>
</evidence>
<dbReference type="PROSITE" id="PS51421">
    <property type="entry name" value="RAS"/>
    <property type="match status" value="1"/>
</dbReference>
<dbReference type="GO" id="GO:0005525">
    <property type="term" value="F:GTP binding"/>
    <property type="evidence" value="ECO:0007669"/>
    <property type="project" value="UniProtKB-KW"/>
</dbReference>
<evidence type="ECO:0000256" key="2">
    <source>
        <dbReference type="ARBA" id="ARBA00023134"/>
    </source>
</evidence>
<gene>
    <name evidence="4" type="primary">LOC111130430</name>
</gene>
<accession>A0A8B8DZ23</accession>
<dbReference type="OrthoDB" id="6050636at2759"/>
<dbReference type="GO" id="GO:0007264">
    <property type="term" value="P:small GTPase-mediated signal transduction"/>
    <property type="evidence" value="ECO:0007669"/>
    <property type="project" value="InterPro"/>
</dbReference>
<keyword evidence="1" id="KW-0547">Nucleotide-binding</keyword>
<dbReference type="InterPro" id="IPR005225">
    <property type="entry name" value="Small_GTP-bd"/>
</dbReference>
<evidence type="ECO:0000313" key="3">
    <source>
        <dbReference type="Proteomes" id="UP000694844"/>
    </source>
</evidence>
<dbReference type="GeneID" id="111130430"/>
<dbReference type="AlphaFoldDB" id="A0A8B8DZ23"/>
<dbReference type="Proteomes" id="UP000694844">
    <property type="component" value="Chromosome 4"/>
</dbReference>
<dbReference type="SMART" id="SM00174">
    <property type="entry name" value="RHO"/>
    <property type="match status" value="1"/>
</dbReference>
<dbReference type="PROSITE" id="PS51420">
    <property type="entry name" value="RHO"/>
    <property type="match status" value="1"/>
</dbReference>
<dbReference type="Gene3D" id="3.40.50.300">
    <property type="entry name" value="P-loop containing nucleotide triphosphate hydrolases"/>
    <property type="match status" value="1"/>
</dbReference>